<feature type="transmembrane region" description="Helical" evidence="3">
    <location>
        <begin position="285"/>
        <end position="304"/>
    </location>
</feature>
<name>A0ABX2LDA5_9EURY</name>
<feature type="region of interest" description="Disordered" evidence="2">
    <location>
        <begin position="188"/>
        <end position="209"/>
    </location>
</feature>
<keyword evidence="3" id="KW-0472">Membrane</keyword>
<evidence type="ECO:0000256" key="2">
    <source>
        <dbReference type="SAM" id="MobiDB-lite"/>
    </source>
</evidence>
<evidence type="ECO:0000256" key="1">
    <source>
        <dbReference type="SAM" id="Coils"/>
    </source>
</evidence>
<gene>
    <name evidence="4" type="ORF">HTZ84_09500</name>
</gene>
<feature type="transmembrane region" description="Helical" evidence="3">
    <location>
        <begin position="310"/>
        <end position="328"/>
    </location>
</feature>
<keyword evidence="3" id="KW-1133">Transmembrane helix</keyword>
<accession>A0ABX2LDA5</accession>
<comment type="caution">
    <text evidence="4">The sequence shown here is derived from an EMBL/GenBank/DDBJ whole genome shotgun (WGS) entry which is preliminary data.</text>
</comment>
<protein>
    <submittedName>
        <fullName evidence="4">Uncharacterized protein</fullName>
    </submittedName>
</protein>
<evidence type="ECO:0000256" key="3">
    <source>
        <dbReference type="SAM" id="Phobius"/>
    </source>
</evidence>
<feature type="transmembrane region" description="Helical" evidence="3">
    <location>
        <begin position="501"/>
        <end position="521"/>
    </location>
</feature>
<feature type="transmembrane region" description="Helical" evidence="3">
    <location>
        <begin position="533"/>
        <end position="552"/>
    </location>
</feature>
<keyword evidence="1" id="KW-0175">Coiled coil</keyword>
<feature type="transmembrane region" description="Helical" evidence="3">
    <location>
        <begin position="564"/>
        <end position="582"/>
    </location>
</feature>
<sequence>MASSDPVEVAVEIIDQFSDDLKKLEKQLDRIDGKKLSVTLDIDDGGDIEEVKAQLEALEKKIKTTLDINVKGHKKAFALKAGLSKDTQSVHRILTKNENVPGVGGGGGGGSALDALKPTPHNGRLDVTRTVNEIVDQQLKRLSLDGNPAWHTDFTMGREGHLFGEDGRPIELSNPETDFMRRIKKGTDVATGRGPDVPNGPMPDRPGLTRSELDKQIRWSARRNMVGNLGRNVGKGVRGSLRTTRKGASFFSGAMRNRASSIPDMDLIGGFGRKLAAMRPTMHKWMNLVALLIPMLITLAGAVIGVAAAFGGLAVAGGAVLGLGLLGYGTSIEESMKNAGIRIKELKEELFGVFQPVAQSFQPITEDFLDAVPHAIKPIADAMEGLDAFEGMFTRALYGGANWVADLITAIIDLQEPIERITMLVGGALGDALLNVFKWGVKEVDENWTAFADLAGIFVDLIVVLYNVSKAASFVITIFRPLFDLFAWFSDFLNNDFILGLLRLIATYYLLRTAIIGAGRAWVWFTGLSFTKWAVYLGKVIWASIGHIYSWITAVNGAKMAWRAFLASTGLGLVLVAGGFLAEGAMKAVSNVGKTGPAPSVGGSDTYAMGGGGGGTQINIYGNVGNSEYQKLKDEFPSLYREQTTIEEETEK</sequence>
<dbReference type="EMBL" id="JABUQZ010000001">
    <property type="protein sequence ID" value="NUC72540.1"/>
    <property type="molecule type" value="Genomic_DNA"/>
</dbReference>
<dbReference type="Proteomes" id="UP001016761">
    <property type="component" value="Unassembled WGS sequence"/>
</dbReference>
<dbReference type="RefSeq" id="WP_174680451.1">
    <property type="nucleotide sequence ID" value="NZ_JABUQZ010000001.1"/>
</dbReference>
<feature type="coiled-coil region" evidence="1">
    <location>
        <begin position="7"/>
        <end position="68"/>
    </location>
</feature>
<reference evidence="4 5" key="1">
    <citation type="submission" date="2020-06" db="EMBL/GenBank/DDBJ databases">
        <title>Haloterrigena sp. nov., an extremely halophilic archaeon isolated from a saline sediment.</title>
        <authorList>
            <person name="Liu B.-B."/>
        </authorList>
    </citation>
    <scope>NUCLEOTIDE SEQUENCE [LARGE SCALE GENOMIC DNA]</scope>
    <source>
        <strain evidence="4 5">SYSU A558-1</strain>
    </source>
</reference>
<keyword evidence="3" id="KW-0812">Transmembrane</keyword>
<evidence type="ECO:0000313" key="5">
    <source>
        <dbReference type="Proteomes" id="UP001016761"/>
    </source>
</evidence>
<organism evidence="4 5">
    <name type="scientific">Haloterrigena gelatinilytica</name>
    <dbReference type="NCBI Taxonomy" id="2741724"/>
    <lineage>
        <taxon>Archaea</taxon>
        <taxon>Methanobacteriati</taxon>
        <taxon>Methanobacteriota</taxon>
        <taxon>Stenosarchaea group</taxon>
        <taxon>Halobacteria</taxon>
        <taxon>Halobacteriales</taxon>
        <taxon>Natrialbaceae</taxon>
        <taxon>Haloterrigena</taxon>
    </lineage>
</organism>
<keyword evidence="5" id="KW-1185">Reference proteome</keyword>
<evidence type="ECO:0000313" key="4">
    <source>
        <dbReference type="EMBL" id="NUC72540.1"/>
    </source>
</evidence>
<proteinExistence type="predicted"/>